<dbReference type="PANTHER" id="PTHR48228">
    <property type="entry name" value="SUCCINYL-COA--D-CITRAMALATE COA-TRANSFERASE"/>
    <property type="match status" value="1"/>
</dbReference>
<dbReference type="InterPro" id="IPR003673">
    <property type="entry name" value="CoA-Trfase_fam_III"/>
</dbReference>
<comment type="caution">
    <text evidence="2">The sequence shown here is derived from an EMBL/GenBank/DDBJ whole genome shotgun (WGS) entry which is preliminary data.</text>
</comment>
<organism evidence="2 3">
    <name type="scientific">Primorskyibacter flagellatus</name>
    <dbReference type="NCBI Taxonomy" id="1387277"/>
    <lineage>
        <taxon>Bacteria</taxon>
        <taxon>Pseudomonadati</taxon>
        <taxon>Pseudomonadota</taxon>
        <taxon>Alphaproteobacteria</taxon>
        <taxon>Rhodobacterales</taxon>
        <taxon>Roseobacteraceae</taxon>
        <taxon>Primorskyibacter</taxon>
    </lineage>
</organism>
<dbReference type="AlphaFoldDB" id="A0A917EIA7"/>
<dbReference type="RefSeq" id="WP_188479267.1">
    <property type="nucleotide sequence ID" value="NZ_BMFJ01000002.1"/>
</dbReference>
<dbReference type="SUPFAM" id="SSF89796">
    <property type="entry name" value="CoA-transferase family III (CaiB/BaiF)"/>
    <property type="match status" value="1"/>
</dbReference>
<keyword evidence="1 2" id="KW-0808">Transferase</keyword>
<dbReference type="GO" id="GO:0016740">
    <property type="term" value="F:transferase activity"/>
    <property type="evidence" value="ECO:0007669"/>
    <property type="project" value="UniProtKB-KW"/>
</dbReference>
<dbReference type="InterPro" id="IPR050509">
    <property type="entry name" value="CoA-transferase_III"/>
</dbReference>
<dbReference type="Gene3D" id="3.30.1540.10">
    <property type="entry name" value="formyl-coa transferase, domain 3"/>
    <property type="match status" value="1"/>
</dbReference>
<evidence type="ECO:0000313" key="3">
    <source>
        <dbReference type="Proteomes" id="UP000612855"/>
    </source>
</evidence>
<accession>A0A917EIA7</accession>
<evidence type="ECO:0000256" key="1">
    <source>
        <dbReference type="ARBA" id="ARBA00022679"/>
    </source>
</evidence>
<proteinExistence type="predicted"/>
<gene>
    <name evidence="2" type="ORF">GCM10011360_36700</name>
</gene>
<dbReference type="InterPro" id="IPR023606">
    <property type="entry name" value="CoA-Trfase_III_dom_1_sf"/>
</dbReference>
<dbReference type="PANTHER" id="PTHR48228:SF6">
    <property type="entry name" value="L-CARNITINE COA-TRANSFERASE"/>
    <property type="match status" value="1"/>
</dbReference>
<dbReference type="Gene3D" id="3.40.50.10540">
    <property type="entry name" value="Crotonobetainyl-coa:carnitine coa-transferase, domain 1"/>
    <property type="match status" value="1"/>
</dbReference>
<dbReference type="Pfam" id="PF02515">
    <property type="entry name" value="CoA_transf_3"/>
    <property type="match status" value="1"/>
</dbReference>
<dbReference type="InterPro" id="IPR044855">
    <property type="entry name" value="CoA-Trfase_III_dom3_sf"/>
</dbReference>
<reference evidence="3" key="1">
    <citation type="journal article" date="2019" name="Int. J. Syst. Evol. Microbiol.">
        <title>The Global Catalogue of Microorganisms (GCM) 10K type strain sequencing project: providing services to taxonomists for standard genome sequencing and annotation.</title>
        <authorList>
            <consortium name="The Broad Institute Genomics Platform"/>
            <consortium name="The Broad Institute Genome Sequencing Center for Infectious Disease"/>
            <person name="Wu L."/>
            <person name="Ma J."/>
        </authorList>
    </citation>
    <scope>NUCLEOTIDE SEQUENCE [LARGE SCALE GENOMIC DNA]</scope>
    <source>
        <strain evidence="3">CGMCC 1.12664</strain>
    </source>
</reference>
<evidence type="ECO:0000313" key="2">
    <source>
        <dbReference type="EMBL" id="GGE46073.1"/>
    </source>
</evidence>
<dbReference type="EMBL" id="BMFJ01000002">
    <property type="protein sequence ID" value="GGE46073.1"/>
    <property type="molecule type" value="Genomic_DNA"/>
</dbReference>
<keyword evidence="3" id="KW-1185">Reference proteome</keyword>
<protein>
    <submittedName>
        <fullName evidence="2">CoA transferase</fullName>
    </submittedName>
</protein>
<sequence length="406" mass="43192">MTAPKALEGLRVLDLAGPFGNYAGKMFAGLGADVILVEPPQGAPSRGIGPFLDDRPGPDRSIRFAYENLGKRGIVLDLETAEGRDAFLDLAAASDLVLESFGPGELERLGLTGDVLRQRNPALVLSRLSAFGQTGPFAQYKAEDLTLLAMGGLLFLGGYPGEAPVAAGGGQAVLCGNLFAAVACMVALTGAEMTGEGQDIDTSIQESVVMALENAVQFYDLEGTVRQRYAGDQRQAGAGTFDCADGQVYLLAGGVAATKFWINTRQWMADVGADGAEVLFGDEWFGIPFLRTRGAKDQFRRTFESYARSQTRAELYAEAQRRRVPLAPVNGPADLKDNKQLQFREFFVSVANALPGTDLLMPGAPYRLEATPWVAGDPAPALGEHTEEVLATLAGAADQPTRRAKA</sequence>
<name>A0A917EIA7_9RHOB</name>
<dbReference type="Proteomes" id="UP000612855">
    <property type="component" value="Unassembled WGS sequence"/>
</dbReference>